<feature type="region of interest" description="Disordered" evidence="1">
    <location>
        <begin position="413"/>
        <end position="441"/>
    </location>
</feature>
<accession>A0A5A7PEV3</accession>
<feature type="signal peptide" evidence="2">
    <location>
        <begin position="1"/>
        <end position="24"/>
    </location>
</feature>
<dbReference type="Pfam" id="PF13668">
    <property type="entry name" value="Ferritin_2"/>
    <property type="match status" value="1"/>
</dbReference>
<dbReference type="AlphaFoldDB" id="A0A5A7PEV3"/>
<feature type="compositionally biased region" description="Low complexity" evidence="1">
    <location>
        <begin position="413"/>
        <end position="423"/>
    </location>
</feature>
<dbReference type="InterPro" id="IPR052965">
    <property type="entry name" value="Pigment-catalase-like"/>
</dbReference>
<protein>
    <submittedName>
        <fullName evidence="3">Desiccation-related protein PCC13-62</fullName>
    </submittedName>
</protein>
<dbReference type="OrthoDB" id="1001765at2759"/>
<name>A0A5A7PEV3_STRAF</name>
<evidence type="ECO:0000256" key="2">
    <source>
        <dbReference type="SAM" id="SignalP"/>
    </source>
</evidence>
<dbReference type="EMBL" id="BKCP01004483">
    <property type="protein sequence ID" value="GER31443.1"/>
    <property type="molecule type" value="Genomic_DNA"/>
</dbReference>
<organism evidence="3 4">
    <name type="scientific">Striga asiatica</name>
    <name type="common">Asiatic witchweed</name>
    <name type="synonym">Buchnera asiatica</name>
    <dbReference type="NCBI Taxonomy" id="4170"/>
    <lineage>
        <taxon>Eukaryota</taxon>
        <taxon>Viridiplantae</taxon>
        <taxon>Streptophyta</taxon>
        <taxon>Embryophyta</taxon>
        <taxon>Tracheophyta</taxon>
        <taxon>Spermatophyta</taxon>
        <taxon>Magnoliopsida</taxon>
        <taxon>eudicotyledons</taxon>
        <taxon>Gunneridae</taxon>
        <taxon>Pentapetalae</taxon>
        <taxon>asterids</taxon>
        <taxon>lamiids</taxon>
        <taxon>Lamiales</taxon>
        <taxon>Orobanchaceae</taxon>
        <taxon>Buchnereae</taxon>
        <taxon>Striga</taxon>
    </lineage>
</organism>
<keyword evidence="4" id="KW-1185">Reference proteome</keyword>
<dbReference type="PANTHER" id="PTHR31694:SF12">
    <property type="entry name" value="DESICCATION-LIKE PROTEIN"/>
    <property type="match status" value="1"/>
</dbReference>
<evidence type="ECO:0000256" key="1">
    <source>
        <dbReference type="SAM" id="MobiDB-lite"/>
    </source>
</evidence>
<feature type="chain" id="PRO_5022943036" evidence="2">
    <location>
        <begin position="25"/>
        <end position="482"/>
    </location>
</feature>
<feature type="region of interest" description="Disordered" evidence="1">
    <location>
        <begin position="355"/>
        <end position="388"/>
    </location>
</feature>
<dbReference type="Proteomes" id="UP000325081">
    <property type="component" value="Unassembled WGS sequence"/>
</dbReference>
<gene>
    <name evidence="3" type="ORF">STAS_07437</name>
</gene>
<proteinExistence type="predicted"/>
<feature type="compositionally biased region" description="Basic and acidic residues" evidence="1">
    <location>
        <begin position="359"/>
        <end position="376"/>
    </location>
</feature>
<comment type="caution">
    <text evidence="3">The sequence shown here is derived from an EMBL/GenBank/DDBJ whole genome shotgun (WGS) entry which is preliminary data.</text>
</comment>
<dbReference type="PANTHER" id="PTHR31694">
    <property type="entry name" value="DESICCATION-LIKE PROTEIN"/>
    <property type="match status" value="1"/>
</dbReference>
<evidence type="ECO:0000313" key="4">
    <source>
        <dbReference type="Proteomes" id="UP000325081"/>
    </source>
</evidence>
<sequence>MTHSTSAAFVVALAAAFLLHLCCGYPHNNNPSSMYTPNCPPDFELDLVAFPLNLEYLEAEFFLCGALGYGIDTASPGLSNKGPPPIGCKKANLSPYVRDIVTQMAYQEIGHLKAIRQTIQPPNVAFGRPQLDLRSEVFASIMNNAFGGNNNEFNSFDPYANDLNYLIASYVIPYVGLTGYVGALPCILNPIYRRLVAGLLAVESGQDAIIREMLYENAETIVSGSGFYSVANFTQKISELRDKLGGRGHKDEGILVDPKDGAEGMISGNVLAGDVNSVAFDRTPEEILGIVYGSGDMCQHGGFFPQGEYVSFHCFIVFYIFLIMNNDNVLYGITKWEQKGLSLFRVNKKSYKMLNTRGGGRDGRVGDRPPEKRKNVGESSSSRPPFPMLRQMVYRDSEKAIALKTLRRSFNFSSSPAAAPSQPVLTASPAQPLLSSPDHPQFVDREPDAASFDDRRLSTAARCPSTVAGRFFGKTFFTNHLN</sequence>
<evidence type="ECO:0000313" key="3">
    <source>
        <dbReference type="EMBL" id="GER31443.1"/>
    </source>
</evidence>
<reference evidence="4" key="1">
    <citation type="journal article" date="2019" name="Curr. Biol.">
        <title>Genome Sequence of Striga asiatica Provides Insight into the Evolution of Plant Parasitism.</title>
        <authorList>
            <person name="Yoshida S."/>
            <person name="Kim S."/>
            <person name="Wafula E.K."/>
            <person name="Tanskanen J."/>
            <person name="Kim Y.M."/>
            <person name="Honaas L."/>
            <person name="Yang Z."/>
            <person name="Spallek T."/>
            <person name="Conn C.E."/>
            <person name="Ichihashi Y."/>
            <person name="Cheong K."/>
            <person name="Cui S."/>
            <person name="Der J.P."/>
            <person name="Gundlach H."/>
            <person name="Jiao Y."/>
            <person name="Hori C."/>
            <person name="Ishida J.K."/>
            <person name="Kasahara H."/>
            <person name="Kiba T."/>
            <person name="Kim M.S."/>
            <person name="Koo N."/>
            <person name="Laohavisit A."/>
            <person name="Lee Y.H."/>
            <person name="Lumba S."/>
            <person name="McCourt P."/>
            <person name="Mortimer J.C."/>
            <person name="Mutuku J.M."/>
            <person name="Nomura T."/>
            <person name="Sasaki-Sekimoto Y."/>
            <person name="Seto Y."/>
            <person name="Wang Y."/>
            <person name="Wakatake T."/>
            <person name="Sakakibara H."/>
            <person name="Demura T."/>
            <person name="Yamaguchi S."/>
            <person name="Yoneyama K."/>
            <person name="Manabe R.I."/>
            <person name="Nelson D.C."/>
            <person name="Schulman A.H."/>
            <person name="Timko M.P."/>
            <person name="dePamphilis C.W."/>
            <person name="Choi D."/>
            <person name="Shirasu K."/>
        </authorList>
    </citation>
    <scope>NUCLEOTIDE SEQUENCE [LARGE SCALE GENOMIC DNA]</scope>
    <source>
        <strain evidence="4">cv. UVA1</strain>
    </source>
</reference>
<keyword evidence="2" id="KW-0732">Signal</keyword>